<dbReference type="InterPro" id="IPR000727">
    <property type="entry name" value="T_SNARE_dom"/>
</dbReference>
<dbReference type="AlphaFoldDB" id="F0W3F2"/>
<dbReference type="EMBL" id="FR824065">
    <property type="protein sequence ID" value="CCA16346.1"/>
    <property type="molecule type" value="Genomic_DNA"/>
</dbReference>
<evidence type="ECO:0000259" key="2">
    <source>
        <dbReference type="PROSITE" id="PS50192"/>
    </source>
</evidence>
<feature type="domain" description="T-SNARE coiled-coil homology" evidence="2">
    <location>
        <begin position="122"/>
        <end position="184"/>
    </location>
</feature>
<organism evidence="3">
    <name type="scientific">Albugo laibachii Nc14</name>
    <dbReference type="NCBI Taxonomy" id="890382"/>
    <lineage>
        <taxon>Eukaryota</taxon>
        <taxon>Sar</taxon>
        <taxon>Stramenopiles</taxon>
        <taxon>Oomycota</taxon>
        <taxon>Peronosporomycetes</taxon>
        <taxon>Albuginales</taxon>
        <taxon>Albuginaceae</taxon>
        <taxon>Albugo</taxon>
    </lineage>
</organism>
<proteinExistence type="predicted"/>
<feature type="transmembrane region" description="Helical" evidence="1">
    <location>
        <begin position="195"/>
        <end position="218"/>
    </location>
</feature>
<dbReference type="Gene3D" id="1.20.5.110">
    <property type="match status" value="1"/>
</dbReference>
<dbReference type="Pfam" id="PF05739">
    <property type="entry name" value="SNARE"/>
    <property type="match status" value="1"/>
</dbReference>
<dbReference type="EMBL" id="FR824058">
    <property type="protein sequence ID" value="CCA15595.1"/>
    <property type="molecule type" value="Genomic_DNA"/>
</dbReference>
<protein>
    <submittedName>
        <fullName evidence="3">Uncharacterized protein AlNc14C13G1520</fullName>
    </submittedName>
    <submittedName>
        <fullName evidence="4">Uncharacterized protein AlNc14C20G2121</fullName>
    </submittedName>
</protein>
<dbReference type="SUPFAM" id="SSF58038">
    <property type="entry name" value="SNARE fusion complex"/>
    <property type="match status" value="1"/>
</dbReference>
<evidence type="ECO:0000256" key="1">
    <source>
        <dbReference type="SAM" id="Phobius"/>
    </source>
</evidence>
<keyword evidence="1" id="KW-0812">Transmembrane</keyword>
<dbReference type="HOGENOM" id="CLU_1269155_0_0_1"/>
<reference evidence="3" key="1">
    <citation type="journal article" date="2011" name="PLoS Biol.">
        <title>Gene gain and loss during evolution of obligate parasitism in the white rust pathogen of Arabidopsis thaliana.</title>
        <authorList>
            <person name="Kemen E."/>
            <person name="Gardiner A."/>
            <person name="Schultz-Larsen T."/>
            <person name="Kemen A.C."/>
            <person name="Balmuth A.L."/>
            <person name="Robert-Seilaniantz A."/>
            <person name="Bailey K."/>
            <person name="Holub E."/>
            <person name="Studholme D.J."/>
            <person name="Maclean D."/>
            <person name="Jones J.D."/>
        </authorList>
    </citation>
    <scope>NUCLEOTIDE SEQUENCE</scope>
</reference>
<evidence type="ECO:0000313" key="3">
    <source>
        <dbReference type="EMBL" id="CCA15595.1"/>
    </source>
</evidence>
<keyword evidence="1" id="KW-0472">Membrane</keyword>
<name>F0W3F2_9STRA</name>
<sequence>MESTHATLVISDLGNAQAIQSRLESLVDEVSIAINSTTMRSEHDYISLVLPLMESATAQYQGLAGFLQQHKRAHDREFRLLQRAFTKTMLELQHIQSEGSKTRELLCEKEFLSKNKFTAQDIQIAKEEILEANELAKEAVLVKELFQEVGALIHHQGQGIDAIGDKVEQIRIEIGQGISELEQAKRLQREARNKYCLIVSIVVVIVAIILILVAVTVLNS</sequence>
<keyword evidence="1" id="KW-1133">Transmembrane helix</keyword>
<dbReference type="PROSITE" id="PS50192">
    <property type="entry name" value="T_SNARE"/>
    <property type="match status" value="1"/>
</dbReference>
<reference evidence="3" key="2">
    <citation type="submission" date="2011-02" db="EMBL/GenBank/DDBJ databases">
        <authorList>
            <person name="MacLean D."/>
        </authorList>
    </citation>
    <scope>NUCLEOTIDE SEQUENCE</scope>
</reference>
<gene>
    <name evidence="3" type="primary">AlNc14C13G1520</name>
    <name evidence="4" type="synonym">AlNc14C20G2121</name>
    <name evidence="3" type="ORF">ALNC14_017380</name>
    <name evidence="4" type="ORF">ALNC14_024890</name>
</gene>
<evidence type="ECO:0000313" key="4">
    <source>
        <dbReference type="EMBL" id="CCA16346.1"/>
    </source>
</evidence>
<accession>F0W3F2</accession>